<proteinExistence type="inferred from homology"/>
<keyword evidence="4" id="KW-0969">Cilium</keyword>
<feature type="compositionally biased region" description="Low complexity" evidence="3">
    <location>
        <begin position="1"/>
        <end position="25"/>
    </location>
</feature>
<dbReference type="EMBL" id="JAMTCO010000004">
    <property type="protein sequence ID" value="MCP2269134.1"/>
    <property type="molecule type" value="Genomic_DNA"/>
</dbReference>
<gene>
    <name evidence="4" type="ORF">LV75_001622</name>
</gene>
<evidence type="ECO:0000313" key="5">
    <source>
        <dbReference type="Proteomes" id="UP001205185"/>
    </source>
</evidence>
<dbReference type="Proteomes" id="UP001205185">
    <property type="component" value="Unassembled WGS sequence"/>
</dbReference>
<protein>
    <submittedName>
        <fullName evidence="4">Flagellar basal-body rod modification protein FlgD</fullName>
    </submittedName>
</protein>
<evidence type="ECO:0000256" key="2">
    <source>
        <dbReference type="ARBA" id="ARBA00022795"/>
    </source>
</evidence>
<evidence type="ECO:0000313" key="4">
    <source>
        <dbReference type="EMBL" id="MCP2269134.1"/>
    </source>
</evidence>
<keyword evidence="5" id="KW-1185">Reference proteome</keyword>
<evidence type="ECO:0000256" key="1">
    <source>
        <dbReference type="ARBA" id="ARBA00010577"/>
    </source>
</evidence>
<reference evidence="4 5" key="1">
    <citation type="submission" date="2022-06" db="EMBL/GenBank/DDBJ databases">
        <title>Genomic Encyclopedia of Archaeal and Bacterial Type Strains, Phase II (KMG-II): from individual species to whole genera.</title>
        <authorList>
            <person name="Goeker M."/>
        </authorList>
    </citation>
    <scope>NUCLEOTIDE SEQUENCE [LARGE SCALE GENOMIC DNA]</scope>
    <source>
        <strain evidence="4 5">DSM 44255</strain>
    </source>
</reference>
<dbReference type="Pfam" id="PF03963">
    <property type="entry name" value="FlgD"/>
    <property type="match status" value="1"/>
</dbReference>
<dbReference type="InterPro" id="IPR005648">
    <property type="entry name" value="FlgD"/>
</dbReference>
<organism evidence="4 5">
    <name type="scientific">Actinokineospora diospyrosa</name>
    <dbReference type="NCBI Taxonomy" id="103728"/>
    <lineage>
        <taxon>Bacteria</taxon>
        <taxon>Bacillati</taxon>
        <taxon>Actinomycetota</taxon>
        <taxon>Actinomycetes</taxon>
        <taxon>Pseudonocardiales</taxon>
        <taxon>Pseudonocardiaceae</taxon>
        <taxon>Actinokineospora</taxon>
    </lineage>
</organism>
<accession>A0ABT1I960</accession>
<keyword evidence="4" id="KW-0282">Flagellum</keyword>
<sequence length="142" mass="14358">MTTPISGTSTQTTGTTATGAAKTTGNPLTGLDSQAFLKLLVAQLRYQDPSSPTDATAFMTQTATLTQVEKLTALADSQSSLLTSTVSAQASALVGKAVSYKTKVDGETLTGTVSAATFGASPTVRIGNADVPLSLVTGQRTV</sequence>
<keyword evidence="2" id="KW-1005">Bacterial flagellum biogenesis</keyword>
<keyword evidence="4" id="KW-0966">Cell projection</keyword>
<comment type="similarity">
    <text evidence="1">Belongs to the FlgD family.</text>
</comment>
<comment type="caution">
    <text evidence="4">The sequence shown here is derived from an EMBL/GenBank/DDBJ whole genome shotgun (WGS) entry which is preliminary data.</text>
</comment>
<evidence type="ECO:0000256" key="3">
    <source>
        <dbReference type="SAM" id="MobiDB-lite"/>
    </source>
</evidence>
<dbReference type="RefSeq" id="WP_253886150.1">
    <property type="nucleotide sequence ID" value="NZ_BAAAVB010000004.1"/>
</dbReference>
<feature type="region of interest" description="Disordered" evidence="3">
    <location>
        <begin position="1"/>
        <end position="26"/>
    </location>
</feature>
<name>A0ABT1I960_9PSEU</name>